<comment type="catalytic activity">
    <reaction evidence="5">
        <text>uridine(32) in tRNA = pseudouridine(32) in tRNA</text>
        <dbReference type="Rhea" id="RHEA:42544"/>
        <dbReference type="Rhea" id="RHEA-COMP:10107"/>
        <dbReference type="Rhea" id="RHEA-COMP:10108"/>
        <dbReference type="ChEBI" id="CHEBI:65314"/>
        <dbReference type="ChEBI" id="CHEBI:65315"/>
        <dbReference type="EC" id="5.4.99.28"/>
    </reaction>
</comment>
<sequence>MSPSPFAHLDQQVLHADAHRVVVDKPPGLLSVPGRGEEKQDCAWARVAATWPDALIVHRLDQSTSGLIVFARGEAMQRALSDAFATRLVDKRYEAVVHGLIARDAFEIELPLIVDWPNRPRQKIDAERGKPSLTRVRVLHRDLAANTTRVELEPVTGRSHQLRVHLLAAGHPILGDALYAPPEVLARSPRLLLHARDLHLPAMLDAPPLTLHSPPAF</sequence>
<comment type="function">
    <text evidence="7">Dual specificity enzyme that catalyzes the synthesis of pseudouridine from uracil-746 in 23S ribosomal RNA and from uracil-32 in the anticodon stem and loop of transfer RNAs.</text>
</comment>
<dbReference type="InterPro" id="IPR006145">
    <property type="entry name" value="PsdUridine_synth_RsuA/RluA"/>
</dbReference>
<dbReference type="GO" id="GO:0160151">
    <property type="term" value="F:tRNA pseudouridine(32) synthase activity"/>
    <property type="evidence" value="ECO:0007669"/>
    <property type="project" value="UniProtKB-EC"/>
</dbReference>
<feature type="domain" description="Pseudouridine synthase RsuA/RluA-like" evidence="16">
    <location>
        <begin position="21"/>
        <end position="167"/>
    </location>
</feature>
<dbReference type="PANTHER" id="PTHR21600">
    <property type="entry name" value="MITOCHONDRIAL RNA PSEUDOURIDINE SYNTHASE"/>
    <property type="match status" value="1"/>
</dbReference>
<evidence type="ECO:0000256" key="8">
    <source>
        <dbReference type="ARBA" id="ARBA00038944"/>
    </source>
</evidence>
<dbReference type="EMBL" id="PEOG01000035">
    <property type="protein sequence ID" value="PIM52563.1"/>
    <property type="molecule type" value="Genomic_DNA"/>
</dbReference>
<dbReference type="InterPro" id="IPR050188">
    <property type="entry name" value="RluA_PseudoU_synthase"/>
</dbReference>
<dbReference type="GO" id="GO:0160142">
    <property type="term" value="F:23S rRNA pseudouridine(746) synthase activity"/>
    <property type="evidence" value="ECO:0007669"/>
    <property type="project" value="UniProtKB-EC"/>
</dbReference>
<dbReference type="SUPFAM" id="SSF55120">
    <property type="entry name" value="Pseudouridine synthase"/>
    <property type="match status" value="1"/>
</dbReference>
<evidence type="ECO:0000256" key="5">
    <source>
        <dbReference type="ARBA" id="ARBA00036184"/>
    </source>
</evidence>
<accession>A0A2G9C813</accession>
<evidence type="ECO:0000256" key="7">
    <source>
        <dbReference type="ARBA" id="ARBA00037305"/>
    </source>
</evidence>
<proteinExistence type="inferred from homology"/>
<dbReference type="AlphaFoldDB" id="A0A2G9C813"/>
<dbReference type="Pfam" id="PF00849">
    <property type="entry name" value="PseudoU_synth_2"/>
    <property type="match status" value="1"/>
</dbReference>
<evidence type="ECO:0000256" key="13">
    <source>
        <dbReference type="ARBA" id="ARBA00042844"/>
    </source>
</evidence>
<dbReference type="Proteomes" id="UP000231501">
    <property type="component" value="Unassembled WGS sequence"/>
</dbReference>
<keyword evidence="2" id="KW-0698">rRNA processing</keyword>
<dbReference type="GO" id="GO:0003723">
    <property type="term" value="F:RNA binding"/>
    <property type="evidence" value="ECO:0007669"/>
    <property type="project" value="InterPro"/>
</dbReference>
<organism evidence="17 18">
    <name type="scientific">Roseateles chitinivorans</name>
    <dbReference type="NCBI Taxonomy" id="2917965"/>
    <lineage>
        <taxon>Bacteria</taxon>
        <taxon>Pseudomonadati</taxon>
        <taxon>Pseudomonadota</taxon>
        <taxon>Betaproteobacteria</taxon>
        <taxon>Burkholderiales</taxon>
        <taxon>Sphaerotilaceae</taxon>
        <taxon>Roseateles</taxon>
    </lineage>
</organism>
<reference evidence="17 18" key="1">
    <citation type="submission" date="2017-11" db="EMBL/GenBank/DDBJ databases">
        <title>Draft genome sequence of Mitsuaria sp. HWN-4.</title>
        <authorList>
            <person name="Gundlapally S.R."/>
        </authorList>
    </citation>
    <scope>NUCLEOTIDE SEQUENCE [LARGE SCALE GENOMIC DNA]</scope>
    <source>
        <strain evidence="17 18">HWN-4</strain>
    </source>
</reference>
<dbReference type="PROSITE" id="PS01129">
    <property type="entry name" value="PSI_RLU"/>
    <property type="match status" value="1"/>
</dbReference>
<comment type="caution">
    <text evidence="17">The sequence shown here is derived from an EMBL/GenBank/DDBJ whole genome shotgun (WGS) entry which is preliminary data.</text>
</comment>
<protein>
    <recommendedName>
        <fullName evidence="10">Dual-specificity RNA pseudouridine synthase RluA</fullName>
        <ecNumber evidence="8">5.4.99.28</ecNumber>
        <ecNumber evidence="9">5.4.99.29</ecNumber>
    </recommendedName>
    <alternativeName>
        <fullName evidence="11">23S rRNA pseudouridine(746) synthase</fullName>
    </alternativeName>
    <alternativeName>
        <fullName evidence="14">Ribosomal large subunit pseudouridine synthase A</fullName>
    </alternativeName>
    <alternativeName>
        <fullName evidence="13">rRNA pseudouridylate synthase A</fullName>
    </alternativeName>
    <alternativeName>
        <fullName evidence="15">rRNA-uridine isomerase A</fullName>
    </alternativeName>
    <alternativeName>
        <fullName evidence="12">tRNA pseudouridine(32) synthase</fullName>
    </alternativeName>
</protein>
<dbReference type="PANTHER" id="PTHR21600:SF91">
    <property type="entry name" value="DUAL-SPECIFICITY RNA PSEUDOURIDINE SYNTHASE RLUA"/>
    <property type="match status" value="1"/>
</dbReference>
<dbReference type="Gene3D" id="3.30.2350.10">
    <property type="entry name" value="Pseudouridine synthase"/>
    <property type="match status" value="1"/>
</dbReference>
<comment type="similarity">
    <text evidence="1">Belongs to the pseudouridine synthase RluA family.</text>
</comment>
<dbReference type="GO" id="GO:0000455">
    <property type="term" value="P:enzyme-directed rRNA pseudouridine synthesis"/>
    <property type="evidence" value="ECO:0007669"/>
    <property type="project" value="TreeGrafter"/>
</dbReference>
<evidence type="ECO:0000313" key="18">
    <source>
        <dbReference type="Proteomes" id="UP000231501"/>
    </source>
</evidence>
<evidence type="ECO:0000256" key="14">
    <source>
        <dbReference type="ARBA" id="ARBA00042883"/>
    </source>
</evidence>
<keyword evidence="18" id="KW-1185">Reference proteome</keyword>
<dbReference type="EC" id="5.4.99.29" evidence="9"/>
<evidence type="ECO:0000256" key="11">
    <source>
        <dbReference type="ARBA" id="ARBA00041266"/>
    </source>
</evidence>
<evidence type="ECO:0000256" key="2">
    <source>
        <dbReference type="ARBA" id="ARBA00022552"/>
    </source>
</evidence>
<dbReference type="GO" id="GO:0008033">
    <property type="term" value="P:tRNA processing"/>
    <property type="evidence" value="ECO:0007669"/>
    <property type="project" value="UniProtKB-KW"/>
</dbReference>
<name>A0A2G9C813_9BURK</name>
<evidence type="ECO:0000313" key="17">
    <source>
        <dbReference type="EMBL" id="PIM52563.1"/>
    </source>
</evidence>
<evidence type="ECO:0000256" key="9">
    <source>
        <dbReference type="ARBA" id="ARBA00038945"/>
    </source>
</evidence>
<evidence type="ECO:0000256" key="1">
    <source>
        <dbReference type="ARBA" id="ARBA00010876"/>
    </source>
</evidence>
<dbReference type="InterPro" id="IPR020103">
    <property type="entry name" value="PsdUridine_synth_cat_dom_sf"/>
</dbReference>
<dbReference type="EC" id="5.4.99.28" evidence="8"/>
<evidence type="ECO:0000259" key="16">
    <source>
        <dbReference type="Pfam" id="PF00849"/>
    </source>
</evidence>
<comment type="catalytic activity">
    <reaction evidence="6">
        <text>uridine(746) in 23S rRNA = pseudouridine(746) in 23S rRNA</text>
        <dbReference type="Rhea" id="RHEA:42548"/>
        <dbReference type="Rhea" id="RHEA-COMP:10109"/>
        <dbReference type="Rhea" id="RHEA-COMP:10110"/>
        <dbReference type="ChEBI" id="CHEBI:65314"/>
        <dbReference type="ChEBI" id="CHEBI:65315"/>
        <dbReference type="EC" id="5.4.99.29"/>
    </reaction>
</comment>
<keyword evidence="4" id="KW-0413">Isomerase</keyword>
<evidence type="ECO:0000256" key="12">
    <source>
        <dbReference type="ARBA" id="ARBA00042372"/>
    </source>
</evidence>
<evidence type="ECO:0000256" key="4">
    <source>
        <dbReference type="ARBA" id="ARBA00023235"/>
    </source>
</evidence>
<keyword evidence="3" id="KW-0819">tRNA processing</keyword>
<evidence type="ECO:0000256" key="15">
    <source>
        <dbReference type="ARBA" id="ARBA00043143"/>
    </source>
</evidence>
<evidence type="ECO:0000256" key="10">
    <source>
        <dbReference type="ARBA" id="ARBA00039988"/>
    </source>
</evidence>
<dbReference type="RefSeq" id="WP_099862241.1">
    <property type="nucleotide sequence ID" value="NZ_PEOG01000035.1"/>
</dbReference>
<dbReference type="CDD" id="cd02869">
    <property type="entry name" value="PseudoU_synth_RluA_like"/>
    <property type="match status" value="1"/>
</dbReference>
<evidence type="ECO:0000256" key="3">
    <source>
        <dbReference type="ARBA" id="ARBA00022694"/>
    </source>
</evidence>
<gene>
    <name evidence="17" type="ORF">CS062_13995</name>
</gene>
<dbReference type="InterPro" id="IPR006224">
    <property type="entry name" value="PsdUridine_synth_RluA-like_CS"/>
</dbReference>
<dbReference type="OrthoDB" id="9785808at2"/>
<evidence type="ECO:0000256" key="6">
    <source>
        <dbReference type="ARBA" id="ARBA00036916"/>
    </source>
</evidence>